<dbReference type="RefSeq" id="WP_020634641.1">
    <property type="nucleotide sequence ID" value="NZ_KB913032.1"/>
</dbReference>
<feature type="domain" description="NmrA-like" evidence="1">
    <location>
        <begin position="2"/>
        <end position="91"/>
    </location>
</feature>
<name>A0A229S2C1_AMYAL</name>
<dbReference type="Pfam" id="PF05368">
    <property type="entry name" value="NmrA"/>
    <property type="match status" value="1"/>
</dbReference>
<protein>
    <submittedName>
        <fullName evidence="2">Hydroxylase</fullName>
    </submittedName>
</protein>
<dbReference type="Gene3D" id="3.90.25.10">
    <property type="entry name" value="UDP-galactose 4-epimerase, domain 1"/>
    <property type="match status" value="1"/>
</dbReference>
<organism evidence="2 3">
    <name type="scientific">Amycolatopsis alba DSM 44262</name>
    <dbReference type="NCBI Taxonomy" id="1125972"/>
    <lineage>
        <taxon>Bacteria</taxon>
        <taxon>Bacillati</taxon>
        <taxon>Actinomycetota</taxon>
        <taxon>Actinomycetes</taxon>
        <taxon>Pseudonocardiales</taxon>
        <taxon>Pseudonocardiaceae</taxon>
        <taxon>Amycolatopsis</taxon>
    </lineage>
</organism>
<evidence type="ECO:0000313" key="3">
    <source>
        <dbReference type="Proteomes" id="UP000215563"/>
    </source>
</evidence>
<dbReference type="AlphaFoldDB" id="A0A229S2C1"/>
<proteinExistence type="predicted"/>
<sequence>MTVLVTGATGNTGRHVVAELVRRGERVRALTRNPAGARLPAGVELVKGTHTAPGTLSFDGVTRLHITVTAGLADVGAELVERAVDASVRRMTIVWGGYVGPTEQAMAESGVEWTRLEPQEFMSNALTWADSVRTDGVVREPFDLPSAVVHEGDIGAVAATALVEDGHSGKVYNLTGPESLTTRERIAILGAALGRDIGLEQITRQQAIDRLLADGVSMADAEYVIGWHSDPPVEARTVDATVEQVLGRPARTFAQWVGEHLDRF</sequence>
<dbReference type="EMBL" id="NMQU01000022">
    <property type="protein sequence ID" value="OXM53067.1"/>
    <property type="molecule type" value="Genomic_DNA"/>
</dbReference>
<comment type="caution">
    <text evidence="2">The sequence shown here is derived from an EMBL/GenBank/DDBJ whole genome shotgun (WGS) entry which is preliminary data.</text>
</comment>
<dbReference type="Gene3D" id="3.40.50.720">
    <property type="entry name" value="NAD(P)-binding Rossmann-like Domain"/>
    <property type="match status" value="1"/>
</dbReference>
<dbReference type="InterPro" id="IPR051604">
    <property type="entry name" value="Ergot_Alk_Oxidoreductase"/>
</dbReference>
<dbReference type="InterPro" id="IPR036291">
    <property type="entry name" value="NAD(P)-bd_dom_sf"/>
</dbReference>
<keyword evidence="3" id="KW-1185">Reference proteome</keyword>
<dbReference type="PANTHER" id="PTHR43162:SF1">
    <property type="entry name" value="PRESTALK A DIFFERENTIATION PROTEIN A"/>
    <property type="match status" value="1"/>
</dbReference>
<accession>A0A229S2C1</accession>
<dbReference type="OrthoDB" id="3207931at2"/>
<dbReference type="Proteomes" id="UP000215563">
    <property type="component" value="Unassembled WGS sequence"/>
</dbReference>
<evidence type="ECO:0000313" key="2">
    <source>
        <dbReference type="EMBL" id="OXM53067.1"/>
    </source>
</evidence>
<gene>
    <name evidence="2" type="ORF">CFP75_08110</name>
</gene>
<reference evidence="2 3" key="1">
    <citation type="submission" date="2017-07" db="EMBL/GenBank/DDBJ databases">
        <title>Amycolatopsis alba DSM 44262 Genome sequencing and assembly.</title>
        <authorList>
            <person name="Kaur N."/>
            <person name="Mayilraj S."/>
        </authorList>
    </citation>
    <scope>NUCLEOTIDE SEQUENCE [LARGE SCALE GENOMIC DNA]</scope>
    <source>
        <strain evidence="2 3">DSM 44262</strain>
    </source>
</reference>
<dbReference type="SUPFAM" id="SSF51735">
    <property type="entry name" value="NAD(P)-binding Rossmann-fold domains"/>
    <property type="match status" value="1"/>
</dbReference>
<dbReference type="PANTHER" id="PTHR43162">
    <property type="match status" value="1"/>
</dbReference>
<dbReference type="InterPro" id="IPR008030">
    <property type="entry name" value="NmrA-like"/>
</dbReference>
<evidence type="ECO:0000259" key="1">
    <source>
        <dbReference type="Pfam" id="PF05368"/>
    </source>
</evidence>